<name>A0AAU8HTP5_9FIRM</name>
<dbReference type="InterPro" id="IPR003695">
    <property type="entry name" value="Ppx_GppA_N"/>
</dbReference>
<accession>A0AAU8HTP5</accession>
<reference evidence="3" key="1">
    <citation type="journal article" date="2018" name="Antonie Van Leeuwenhoek">
        <title>Proteinivorax hydrogeniformans sp. nov., an anaerobic, haloalkaliphilic bacterium fermenting proteinaceous compounds with high hydrogen production.</title>
        <authorList>
            <person name="Boltyanskaya Y."/>
            <person name="Detkova E."/>
            <person name="Pimenov N."/>
            <person name="Kevbrin V."/>
        </authorList>
    </citation>
    <scope>NUCLEOTIDE SEQUENCE</scope>
    <source>
        <strain evidence="3">Z-710</strain>
    </source>
</reference>
<proteinExistence type="inferred from homology"/>
<dbReference type="InterPro" id="IPR050273">
    <property type="entry name" value="GppA/Ppx_hydrolase"/>
</dbReference>
<dbReference type="PANTHER" id="PTHR30005:SF0">
    <property type="entry name" value="RETROGRADE REGULATION PROTEIN 2"/>
    <property type="match status" value="1"/>
</dbReference>
<dbReference type="Gene3D" id="3.30.420.150">
    <property type="entry name" value="Exopolyphosphatase. Domain 2"/>
    <property type="match status" value="1"/>
</dbReference>
<dbReference type="CDD" id="cd24054">
    <property type="entry name" value="ASKHA_NBD_AaPPX-GppA_MtPPX2-like"/>
    <property type="match status" value="1"/>
</dbReference>
<reference evidence="3" key="2">
    <citation type="submission" date="2024-06" db="EMBL/GenBank/DDBJ databases">
        <authorList>
            <person name="Petrova K.O."/>
            <person name="Toshchakov S.V."/>
            <person name="Boltjanskaja Y.V."/>
            <person name="Kevbrin V.V."/>
        </authorList>
    </citation>
    <scope>NUCLEOTIDE SEQUENCE</scope>
    <source>
        <strain evidence="3">Z-710</strain>
    </source>
</reference>
<dbReference type="InterPro" id="IPR043129">
    <property type="entry name" value="ATPase_NBD"/>
</dbReference>
<gene>
    <name evidence="3" type="ORF">PRVXH_000086</name>
</gene>
<dbReference type="GO" id="GO:0016462">
    <property type="term" value="F:pyrophosphatase activity"/>
    <property type="evidence" value="ECO:0007669"/>
    <property type="project" value="TreeGrafter"/>
</dbReference>
<dbReference type="EMBL" id="CP159485">
    <property type="protein sequence ID" value="XCI28813.1"/>
    <property type="molecule type" value="Genomic_DNA"/>
</dbReference>
<evidence type="ECO:0000259" key="2">
    <source>
        <dbReference type="Pfam" id="PF02541"/>
    </source>
</evidence>
<dbReference type="SUPFAM" id="SSF53067">
    <property type="entry name" value="Actin-like ATPase domain"/>
    <property type="match status" value="2"/>
</dbReference>
<dbReference type="RefSeq" id="WP_353893365.1">
    <property type="nucleotide sequence ID" value="NZ_CP159485.1"/>
</dbReference>
<organism evidence="3">
    <name type="scientific">Proteinivorax hydrogeniformans</name>
    <dbReference type="NCBI Taxonomy" id="1826727"/>
    <lineage>
        <taxon>Bacteria</taxon>
        <taxon>Bacillati</taxon>
        <taxon>Bacillota</taxon>
        <taxon>Clostridia</taxon>
        <taxon>Eubacteriales</taxon>
        <taxon>Proteinivoracaceae</taxon>
        <taxon>Proteinivorax</taxon>
    </lineage>
</organism>
<dbReference type="PANTHER" id="PTHR30005">
    <property type="entry name" value="EXOPOLYPHOSPHATASE"/>
    <property type="match status" value="1"/>
</dbReference>
<feature type="domain" description="Ppx/GppA phosphatase N-terminal" evidence="2">
    <location>
        <begin position="15"/>
        <end position="302"/>
    </location>
</feature>
<dbReference type="Pfam" id="PF02541">
    <property type="entry name" value="Ppx-GppA"/>
    <property type="match status" value="1"/>
</dbReference>
<dbReference type="AlphaFoldDB" id="A0AAU8HTP5"/>
<protein>
    <recommendedName>
        <fullName evidence="2">Ppx/GppA phosphatase N-terminal domain-containing protein</fullName>
    </recommendedName>
</protein>
<comment type="similarity">
    <text evidence="1">Belongs to the GppA/Ppx family.</text>
</comment>
<dbReference type="Gene3D" id="3.30.420.40">
    <property type="match status" value="1"/>
</dbReference>
<evidence type="ECO:0000313" key="3">
    <source>
        <dbReference type="EMBL" id="XCI28813.1"/>
    </source>
</evidence>
<sequence>MIAVIDIGSNSIRLLIAEVKDGQIINVSTDRVVTRLGQSKVLNTLDRAKMQKTFKALKRFKDQCKSRGIKRIYSFATSAVREADNREQFVSEVRNMGIPCQVISGQREAKLSFKGAALALKTEDFVMMDLGGGSLELCYKNNKGEIFGRSYKIGAVRYTQKFIKSDPPQKEEISLLKSNLAEEIKKIKKNIGGDVTRKGLPLVAVGGTAFALAAVYQKVQHDRKQQEKIVNTKMPISFLKELTTKLESGTILEREKILGLHRQRAEIIVAGANILLTTASKLGYNILLVTDGDLRQGFISEIAN</sequence>
<evidence type="ECO:0000256" key="1">
    <source>
        <dbReference type="ARBA" id="ARBA00007125"/>
    </source>
</evidence>